<gene>
    <name evidence="3" type="ORF">K443DRAFT_511789</name>
</gene>
<dbReference type="Gene3D" id="2.40.70.10">
    <property type="entry name" value="Acid Proteases"/>
    <property type="match status" value="2"/>
</dbReference>
<dbReference type="EMBL" id="KN838589">
    <property type="protein sequence ID" value="KIK02660.1"/>
    <property type="molecule type" value="Genomic_DNA"/>
</dbReference>
<protein>
    <recommendedName>
        <fullName evidence="2">Peptidase A1 domain-containing protein</fullName>
    </recommendedName>
</protein>
<dbReference type="STRING" id="1095629.A0A0C9WU41"/>
<dbReference type="Proteomes" id="UP000054477">
    <property type="component" value="Unassembled WGS sequence"/>
</dbReference>
<dbReference type="HOGENOM" id="CLU_702206_0_0_1"/>
<organism evidence="3 4">
    <name type="scientific">Laccaria amethystina LaAM-08-1</name>
    <dbReference type="NCBI Taxonomy" id="1095629"/>
    <lineage>
        <taxon>Eukaryota</taxon>
        <taxon>Fungi</taxon>
        <taxon>Dikarya</taxon>
        <taxon>Basidiomycota</taxon>
        <taxon>Agaricomycotina</taxon>
        <taxon>Agaricomycetes</taxon>
        <taxon>Agaricomycetidae</taxon>
        <taxon>Agaricales</taxon>
        <taxon>Agaricineae</taxon>
        <taxon>Hydnangiaceae</taxon>
        <taxon>Laccaria</taxon>
    </lineage>
</organism>
<dbReference type="InterPro" id="IPR001461">
    <property type="entry name" value="Aspartic_peptidase_A1"/>
</dbReference>
<dbReference type="PRINTS" id="PR00792">
    <property type="entry name" value="PEPSIN"/>
</dbReference>
<evidence type="ECO:0000313" key="3">
    <source>
        <dbReference type="EMBL" id="KIK02660.1"/>
    </source>
</evidence>
<keyword evidence="4" id="KW-1185">Reference proteome</keyword>
<dbReference type="GO" id="GO:0004190">
    <property type="term" value="F:aspartic-type endopeptidase activity"/>
    <property type="evidence" value="ECO:0007669"/>
    <property type="project" value="InterPro"/>
</dbReference>
<dbReference type="InterPro" id="IPR021109">
    <property type="entry name" value="Peptidase_aspartic_dom_sf"/>
</dbReference>
<accession>A0A0C9WU41</accession>
<feature type="domain" description="Peptidase A1" evidence="2">
    <location>
        <begin position="1"/>
        <end position="270"/>
    </location>
</feature>
<evidence type="ECO:0000256" key="1">
    <source>
        <dbReference type="ARBA" id="ARBA00007447"/>
    </source>
</evidence>
<proteinExistence type="inferred from homology"/>
<dbReference type="PROSITE" id="PS51767">
    <property type="entry name" value="PEPTIDASE_A1"/>
    <property type="match status" value="1"/>
</dbReference>
<dbReference type="AlphaFoldDB" id="A0A0C9WU41"/>
<dbReference type="InterPro" id="IPR034164">
    <property type="entry name" value="Pepsin-like_dom"/>
</dbReference>
<dbReference type="Pfam" id="PF00026">
    <property type="entry name" value="Asp"/>
    <property type="match status" value="1"/>
</dbReference>
<dbReference type="CDD" id="cd05471">
    <property type="entry name" value="pepsin_like"/>
    <property type="match status" value="1"/>
</dbReference>
<sequence>MISYGSGTVAGTIEQDVVSMGNFSVQSQTFLVVDRLTDGFLAGSASGIMGLGFSAIAATRSTPFWQALGSQLAAPEIAFYLTRFNDDSSAKEEEPGGVFTLGGTNSTLFTGDIEFLNMPSGTPTYWLLTMSAITVQGRSVQITTGNAALVVIDTGSTLIGGPTADVKAIWAAVPGSATVVDQQGFFSFPCSTSVQVTLSFGGKAWPINVTDMNLGPISRGSSQCLGAIIDLSLAENNPPGSGDPTWIVGDTFLKNVYSVFRADPPSIGFAQLSNVAGGSGERECSLVFPMTSRLLLPFQALQAAMVPQRQPRTMVPQRRPRALEAAACFPLVLICLSISDFSFHCRSRIINQNYIAYHDDRCYHCCLHVLVVIQNYLISLDALNVEALYIDCF</sequence>
<dbReference type="PANTHER" id="PTHR47966">
    <property type="entry name" value="BETA-SITE APP-CLEAVING ENZYME, ISOFORM A-RELATED"/>
    <property type="match status" value="1"/>
</dbReference>
<reference evidence="4" key="2">
    <citation type="submission" date="2015-01" db="EMBL/GenBank/DDBJ databases">
        <title>Evolutionary Origins and Diversification of the Mycorrhizal Mutualists.</title>
        <authorList>
            <consortium name="DOE Joint Genome Institute"/>
            <consortium name="Mycorrhizal Genomics Consortium"/>
            <person name="Kohler A."/>
            <person name="Kuo A."/>
            <person name="Nagy L.G."/>
            <person name="Floudas D."/>
            <person name="Copeland A."/>
            <person name="Barry K.W."/>
            <person name="Cichocki N."/>
            <person name="Veneault-Fourrey C."/>
            <person name="LaButti K."/>
            <person name="Lindquist E.A."/>
            <person name="Lipzen A."/>
            <person name="Lundell T."/>
            <person name="Morin E."/>
            <person name="Murat C."/>
            <person name="Riley R."/>
            <person name="Ohm R."/>
            <person name="Sun H."/>
            <person name="Tunlid A."/>
            <person name="Henrissat B."/>
            <person name="Grigoriev I.V."/>
            <person name="Hibbett D.S."/>
            <person name="Martin F."/>
        </authorList>
    </citation>
    <scope>NUCLEOTIDE SEQUENCE [LARGE SCALE GENOMIC DNA]</scope>
    <source>
        <strain evidence="4">LaAM-08-1</strain>
    </source>
</reference>
<dbReference type="SUPFAM" id="SSF50630">
    <property type="entry name" value="Acid proteases"/>
    <property type="match status" value="1"/>
</dbReference>
<dbReference type="PANTHER" id="PTHR47966:SF6">
    <property type="entry name" value="PEPTIDASE A1 DOMAIN-CONTAINING PROTEIN"/>
    <property type="match status" value="1"/>
</dbReference>
<comment type="similarity">
    <text evidence="1">Belongs to the peptidase A1 family.</text>
</comment>
<name>A0A0C9WU41_9AGAR</name>
<reference evidence="3 4" key="1">
    <citation type="submission" date="2014-04" db="EMBL/GenBank/DDBJ databases">
        <authorList>
            <consortium name="DOE Joint Genome Institute"/>
            <person name="Kuo A."/>
            <person name="Kohler A."/>
            <person name="Nagy L.G."/>
            <person name="Floudas D."/>
            <person name="Copeland A."/>
            <person name="Barry K.W."/>
            <person name="Cichocki N."/>
            <person name="Veneault-Fourrey C."/>
            <person name="LaButti K."/>
            <person name="Lindquist E.A."/>
            <person name="Lipzen A."/>
            <person name="Lundell T."/>
            <person name="Morin E."/>
            <person name="Murat C."/>
            <person name="Sun H."/>
            <person name="Tunlid A."/>
            <person name="Henrissat B."/>
            <person name="Grigoriev I.V."/>
            <person name="Hibbett D.S."/>
            <person name="Martin F."/>
            <person name="Nordberg H.P."/>
            <person name="Cantor M.N."/>
            <person name="Hua S.X."/>
        </authorList>
    </citation>
    <scope>NUCLEOTIDE SEQUENCE [LARGE SCALE GENOMIC DNA]</scope>
    <source>
        <strain evidence="3 4">LaAM-08-1</strain>
    </source>
</reference>
<evidence type="ECO:0000313" key="4">
    <source>
        <dbReference type="Proteomes" id="UP000054477"/>
    </source>
</evidence>
<dbReference type="OrthoDB" id="771136at2759"/>
<dbReference type="InterPro" id="IPR033121">
    <property type="entry name" value="PEPTIDASE_A1"/>
</dbReference>
<dbReference type="GO" id="GO:0006508">
    <property type="term" value="P:proteolysis"/>
    <property type="evidence" value="ECO:0007669"/>
    <property type="project" value="InterPro"/>
</dbReference>
<evidence type="ECO:0000259" key="2">
    <source>
        <dbReference type="PROSITE" id="PS51767"/>
    </source>
</evidence>